<dbReference type="PANTHER" id="PTHR23248">
    <property type="entry name" value="PHOSPHOLIPID SCRAMBLASE-RELATED"/>
    <property type="match status" value="1"/>
</dbReference>
<proteinExistence type="inferred from homology"/>
<comment type="caution">
    <text evidence="3">The sequence shown here is derived from an EMBL/GenBank/DDBJ whole genome shotgun (WGS) entry which is preliminary data.</text>
</comment>
<accession>A0ABQ6MZ27</accession>
<feature type="non-terminal residue" evidence="3">
    <location>
        <position position="1"/>
    </location>
</feature>
<dbReference type="EMBL" id="BRYB01001932">
    <property type="protein sequence ID" value="GMI36596.1"/>
    <property type="molecule type" value="Genomic_DNA"/>
</dbReference>
<name>A0ABQ6MZ27_9STRA</name>
<dbReference type="InterPro" id="IPR005552">
    <property type="entry name" value="Scramblase"/>
</dbReference>
<evidence type="ECO:0000256" key="2">
    <source>
        <dbReference type="RuleBase" id="RU363116"/>
    </source>
</evidence>
<dbReference type="PANTHER" id="PTHR23248:SF9">
    <property type="entry name" value="PHOSPHOLIPID SCRAMBLASE"/>
    <property type="match status" value="1"/>
</dbReference>
<evidence type="ECO:0000256" key="1">
    <source>
        <dbReference type="ARBA" id="ARBA00005350"/>
    </source>
</evidence>
<organism evidence="3 4">
    <name type="scientific">Tetraparma gracilis</name>
    <dbReference type="NCBI Taxonomy" id="2962635"/>
    <lineage>
        <taxon>Eukaryota</taxon>
        <taxon>Sar</taxon>
        <taxon>Stramenopiles</taxon>
        <taxon>Ochrophyta</taxon>
        <taxon>Bolidophyceae</taxon>
        <taxon>Parmales</taxon>
        <taxon>Triparmaceae</taxon>
        <taxon>Tetraparma</taxon>
    </lineage>
</organism>
<dbReference type="Pfam" id="PF03803">
    <property type="entry name" value="Scramblase"/>
    <property type="match status" value="1"/>
</dbReference>
<reference evidence="3 4" key="1">
    <citation type="journal article" date="2023" name="Commun. Biol.">
        <title>Genome analysis of Parmales, the sister group of diatoms, reveals the evolutionary specialization of diatoms from phago-mixotrophs to photoautotrophs.</title>
        <authorList>
            <person name="Ban H."/>
            <person name="Sato S."/>
            <person name="Yoshikawa S."/>
            <person name="Yamada K."/>
            <person name="Nakamura Y."/>
            <person name="Ichinomiya M."/>
            <person name="Sato N."/>
            <person name="Blanc-Mathieu R."/>
            <person name="Endo H."/>
            <person name="Kuwata A."/>
            <person name="Ogata H."/>
        </authorList>
    </citation>
    <scope>NUCLEOTIDE SEQUENCE [LARGE SCALE GENOMIC DNA]</scope>
</reference>
<protein>
    <recommendedName>
        <fullName evidence="2">Phospholipid scramblase</fullName>
    </recommendedName>
</protein>
<comment type="similarity">
    <text evidence="1 2">Belongs to the phospholipid scramblase family.</text>
</comment>
<dbReference type="Proteomes" id="UP001165060">
    <property type="component" value="Unassembled WGS sequence"/>
</dbReference>
<sequence length="296" mass="31820">FSVNLSGLSDMLEGHSHVFLDQKVDFLEAITMGIVEQANTYTVIHPTTMEPLMIVKEKSNPVTRCCCAPLNSLTLEFAPASAPGDVVYTAERPGCCTARPQICCFTCADSCADKMVLHKGNPQGCAGELLAPSPLLMVRQENAFESPFNPAFEIMPKGEGEEFLQATHKMSGPMCFGGCIELCCDSEFNVVDMKSGSAAGRITKLKPENMTDAAKEMLTDADRYRIDFGEGMSNETKAGVLTSSLLIDYMFFEQDLGVCKPKLGGGCSTTLFNCYCCGCICPCSCSTGDKKDEGGA</sequence>
<evidence type="ECO:0000313" key="4">
    <source>
        <dbReference type="Proteomes" id="UP001165060"/>
    </source>
</evidence>
<evidence type="ECO:0000313" key="3">
    <source>
        <dbReference type="EMBL" id="GMI36596.1"/>
    </source>
</evidence>
<gene>
    <name evidence="3" type="ORF">TeGR_g5674</name>
</gene>
<keyword evidence="4" id="KW-1185">Reference proteome</keyword>